<evidence type="ECO:0000313" key="2">
    <source>
        <dbReference type="EMBL" id="OGG15104.1"/>
    </source>
</evidence>
<dbReference type="STRING" id="1798375.A2773_04400"/>
<gene>
    <name evidence="2" type="ORF">A2773_04400</name>
</gene>
<keyword evidence="1" id="KW-0812">Transmembrane</keyword>
<dbReference type="EMBL" id="MFJE01000005">
    <property type="protein sequence ID" value="OGG15104.1"/>
    <property type="molecule type" value="Genomic_DNA"/>
</dbReference>
<sequence>MKKLEPNFAMVSSAACGGLASVIFCARDLACFASNEYYLYFLKYVKLNQMDQQFKVKFNSDPMQTTKSFIARMEKSDWVFIFSYITILMVVAMVVDFGFHLIDGKYLYLPGIFLGGPLLRNRIFNKTNGKSSMPFVHKFDLEVGNGEKHKVYFEYEKWTGGITVKSDGVDVARTRILVLGQSPILTVNVGDKEKHEVRFDIRPGGLFFLKPTILVYVDNKVVKTY</sequence>
<protein>
    <submittedName>
        <fullName evidence="2">Uncharacterized protein</fullName>
    </submittedName>
</protein>
<keyword evidence="1" id="KW-1133">Transmembrane helix</keyword>
<evidence type="ECO:0000313" key="3">
    <source>
        <dbReference type="Proteomes" id="UP000177383"/>
    </source>
</evidence>
<accession>A0A1F5ZRZ1</accession>
<dbReference type="Proteomes" id="UP000177383">
    <property type="component" value="Unassembled WGS sequence"/>
</dbReference>
<proteinExistence type="predicted"/>
<feature type="transmembrane region" description="Helical" evidence="1">
    <location>
        <begin position="78"/>
        <end position="99"/>
    </location>
</feature>
<reference evidence="2 3" key="1">
    <citation type="journal article" date="2016" name="Nat. Commun.">
        <title>Thousands of microbial genomes shed light on interconnected biogeochemical processes in an aquifer system.</title>
        <authorList>
            <person name="Anantharaman K."/>
            <person name="Brown C.T."/>
            <person name="Hug L.A."/>
            <person name="Sharon I."/>
            <person name="Castelle C.J."/>
            <person name="Probst A.J."/>
            <person name="Thomas B.C."/>
            <person name="Singh A."/>
            <person name="Wilkins M.J."/>
            <person name="Karaoz U."/>
            <person name="Brodie E.L."/>
            <person name="Williams K.H."/>
            <person name="Hubbard S.S."/>
            <person name="Banfield J.F."/>
        </authorList>
    </citation>
    <scope>NUCLEOTIDE SEQUENCE [LARGE SCALE GENOMIC DNA]</scope>
</reference>
<comment type="caution">
    <text evidence="2">The sequence shown here is derived from an EMBL/GenBank/DDBJ whole genome shotgun (WGS) entry which is preliminary data.</text>
</comment>
<keyword evidence="1" id="KW-0472">Membrane</keyword>
<organism evidence="2 3">
    <name type="scientific">Candidatus Gottesmanbacteria bacterium RIFCSPHIGHO2_01_FULL_39_10</name>
    <dbReference type="NCBI Taxonomy" id="1798375"/>
    <lineage>
        <taxon>Bacteria</taxon>
        <taxon>Candidatus Gottesmaniibacteriota</taxon>
    </lineage>
</organism>
<dbReference type="PROSITE" id="PS51257">
    <property type="entry name" value="PROKAR_LIPOPROTEIN"/>
    <property type="match status" value="1"/>
</dbReference>
<evidence type="ECO:0000256" key="1">
    <source>
        <dbReference type="SAM" id="Phobius"/>
    </source>
</evidence>
<dbReference type="AlphaFoldDB" id="A0A1F5ZRZ1"/>
<name>A0A1F5ZRZ1_9BACT</name>